<comment type="caution">
    <text evidence="4">The sequence shown here is derived from an EMBL/GenBank/DDBJ whole genome shotgun (WGS) entry which is preliminary data.</text>
</comment>
<feature type="compositionally biased region" description="Basic and acidic residues" evidence="2">
    <location>
        <begin position="223"/>
        <end position="239"/>
    </location>
</feature>
<dbReference type="InterPro" id="IPR036877">
    <property type="entry name" value="SUI1_dom_sf"/>
</dbReference>
<dbReference type="SUPFAM" id="SSF55159">
    <property type="entry name" value="eIF1-like"/>
    <property type="match status" value="1"/>
</dbReference>
<dbReference type="CDD" id="cd11607">
    <property type="entry name" value="DENR_C"/>
    <property type="match status" value="1"/>
</dbReference>
<dbReference type="PANTHER" id="PTHR12789">
    <property type="entry name" value="DENSITY-REGULATED PROTEIN HOMOLOG"/>
    <property type="match status" value="1"/>
</dbReference>
<feature type="compositionally biased region" description="Basic residues" evidence="2">
    <location>
        <begin position="136"/>
        <end position="147"/>
    </location>
</feature>
<dbReference type="InterPro" id="IPR046447">
    <property type="entry name" value="DENR_C"/>
</dbReference>
<proteinExistence type="inferred from homology"/>
<feature type="region of interest" description="Disordered" evidence="2">
    <location>
        <begin position="187"/>
        <end position="239"/>
    </location>
</feature>
<dbReference type="InterPro" id="IPR001950">
    <property type="entry name" value="SUI1"/>
</dbReference>
<dbReference type="GO" id="GO:0002188">
    <property type="term" value="P:translation reinitiation"/>
    <property type="evidence" value="ECO:0007669"/>
    <property type="project" value="TreeGrafter"/>
</dbReference>
<evidence type="ECO:0000259" key="3">
    <source>
        <dbReference type="PROSITE" id="PS50296"/>
    </source>
</evidence>
<feature type="region of interest" description="Disordered" evidence="2">
    <location>
        <begin position="119"/>
        <end position="175"/>
    </location>
</feature>
<dbReference type="InterPro" id="IPR050318">
    <property type="entry name" value="DENR/SUI1_TIF"/>
</dbReference>
<evidence type="ECO:0000313" key="5">
    <source>
        <dbReference type="Proteomes" id="UP000419144"/>
    </source>
</evidence>
<protein>
    <recommendedName>
        <fullName evidence="3">SUI1 domain-containing protein</fullName>
    </recommendedName>
</protein>
<keyword evidence="5" id="KW-1185">Reference proteome</keyword>
<dbReference type="PROSITE" id="PS50296">
    <property type="entry name" value="SUI1"/>
    <property type="match status" value="1"/>
</dbReference>
<dbReference type="InterPro" id="IPR048517">
    <property type="entry name" value="DENR_N"/>
</dbReference>
<name>A0A640KIT1_LEITA</name>
<dbReference type="GO" id="GO:0003729">
    <property type="term" value="F:mRNA binding"/>
    <property type="evidence" value="ECO:0007669"/>
    <property type="project" value="TreeGrafter"/>
</dbReference>
<feature type="compositionally biased region" description="Basic residues" evidence="2">
    <location>
        <begin position="213"/>
        <end position="222"/>
    </location>
</feature>
<accession>A0A640KIT1</accession>
<dbReference type="FunFam" id="3.30.780.10:FF:000024">
    <property type="entry name" value="Translation_initiation_factor_SUI1_-_putative"/>
    <property type="match status" value="1"/>
</dbReference>
<dbReference type="PANTHER" id="PTHR12789:SF0">
    <property type="entry name" value="DENSITY-REGULATED PROTEIN"/>
    <property type="match status" value="1"/>
</dbReference>
<evidence type="ECO:0000256" key="2">
    <source>
        <dbReference type="SAM" id="MobiDB-lite"/>
    </source>
</evidence>
<sequence length="428" mass="47336">MRACLFGTPLCRAIPHWLHPSSTLFFCSTRACGGALGSQVVCERACPMPPASRHRLSEFPSPFPYLFLHGAYGALHPQISPPPRSALPSPYSVSQRPTRSLATALPRRSACVHTCPPPSTAYSHKKKGVSVCRAKAMGRSKRSKAAARARSSGNEKDEEERDESHTTILPGRAEGCEDVIGTSVAADGAQATPGQRSGHCSEEDSDSEEAAPKKKVYRGNRLKKMENQRKKKEKGANEVKKAEEAAIAGGADDEPLVVTRQRAVEVLYCPICTFPAEMCEFSGVVEKCRPWLLENAAELADAEERGRKRRILTEKDRLEAMLEGRGVKKALERIVMLEVDKRVGQRMITSVFGMDLFGFNLKDLSKEWRKRFSCGAGVRAAEEGKHQDCIDIQGNVVDQLADMLITKYKIPKESVYLMEDKKKVPYPY</sequence>
<reference evidence="4" key="1">
    <citation type="submission" date="2019-11" db="EMBL/GenBank/DDBJ databases">
        <title>Leishmania tarentolae CDS.</title>
        <authorList>
            <person name="Goto Y."/>
            <person name="Yamagishi J."/>
        </authorList>
    </citation>
    <scope>NUCLEOTIDE SEQUENCE [LARGE SCALE GENOMIC DNA]</scope>
    <source>
        <strain evidence="4">Parrot Tar II</strain>
    </source>
</reference>
<dbReference type="Gene3D" id="3.30.780.10">
    <property type="entry name" value="SUI1-like domain"/>
    <property type="match status" value="1"/>
</dbReference>
<evidence type="ECO:0000256" key="1">
    <source>
        <dbReference type="ARBA" id="ARBA00007514"/>
    </source>
</evidence>
<dbReference type="VEuPathDB" id="TriTrypDB:LtaPh_2504400"/>
<evidence type="ECO:0000313" key="4">
    <source>
        <dbReference type="EMBL" id="GET89131.1"/>
    </source>
</evidence>
<organism evidence="4 5">
    <name type="scientific">Leishmania tarentolae</name>
    <name type="common">Sauroleishmania tarentolae</name>
    <dbReference type="NCBI Taxonomy" id="5689"/>
    <lineage>
        <taxon>Eukaryota</taxon>
        <taxon>Discoba</taxon>
        <taxon>Euglenozoa</taxon>
        <taxon>Kinetoplastea</taxon>
        <taxon>Metakinetoplastina</taxon>
        <taxon>Trypanosomatida</taxon>
        <taxon>Trypanosomatidae</taxon>
        <taxon>Leishmaniinae</taxon>
        <taxon>Leishmania</taxon>
        <taxon>lizard Leishmania</taxon>
    </lineage>
</organism>
<dbReference type="AlphaFoldDB" id="A0A640KIT1"/>
<dbReference type="Proteomes" id="UP000419144">
    <property type="component" value="Unassembled WGS sequence"/>
</dbReference>
<comment type="similarity">
    <text evidence="1">Belongs to the DENR family.</text>
</comment>
<feature type="region of interest" description="Disordered" evidence="2">
    <location>
        <begin position="79"/>
        <end position="99"/>
    </location>
</feature>
<feature type="domain" description="SUI1" evidence="3">
    <location>
        <begin position="335"/>
        <end position="408"/>
    </location>
</feature>
<dbReference type="EMBL" id="BLBS01000034">
    <property type="protein sequence ID" value="GET89131.1"/>
    <property type="molecule type" value="Genomic_DNA"/>
</dbReference>
<dbReference type="OrthoDB" id="277199at2759"/>
<dbReference type="Pfam" id="PF01253">
    <property type="entry name" value="SUI1"/>
    <property type="match status" value="1"/>
</dbReference>
<dbReference type="GO" id="GO:0001731">
    <property type="term" value="P:formation of translation preinitiation complex"/>
    <property type="evidence" value="ECO:0007669"/>
    <property type="project" value="TreeGrafter"/>
</dbReference>
<dbReference type="GO" id="GO:0003743">
    <property type="term" value="F:translation initiation factor activity"/>
    <property type="evidence" value="ECO:0007669"/>
    <property type="project" value="InterPro"/>
</dbReference>
<gene>
    <name evidence="4" type="ORF">LtaPh_2504400</name>
</gene>
<dbReference type="Pfam" id="PF21023">
    <property type="entry name" value="DENR_N"/>
    <property type="match status" value="1"/>
</dbReference>